<evidence type="ECO:0000256" key="4">
    <source>
        <dbReference type="ARBA" id="ARBA00022827"/>
    </source>
</evidence>
<dbReference type="SUPFAM" id="SSF56645">
    <property type="entry name" value="Acyl-CoA dehydrogenase NM domain-like"/>
    <property type="match status" value="1"/>
</dbReference>
<feature type="domain" description="Acyl-CoA oxidase/dehydrogenase middle" evidence="8">
    <location>
        <begin position="107"/>
        <end position="181"/>
    </location>
</feature>
<dbReference type="Gene3D" id="1.20.140.10">
    <property type="entry name" value="Butyryl-CoA Dehydrogenase, subunit A, domain 3"/>
    <property type="match status" value="1"/>
</dbReference>
<name>A0ABN6BG07_9MYCO</name>
<dbReference type="PANTHER" id="PTHR43884:SF20">
    <property type="entry name" value="ACYL-COA DEHYDROGENASE FADE28"/>
    <property type="match status" value="1"/>
</dbReference>
<dbReference type="InterPro" id="IPR009075">
    <property type="entry name" value="AcylCo_DH/oxidase_C"/>
</dbReference>
<evidence type="ECO:0000259" key="9">
    <source>
        <dbReference type="Pfam" id="PF02771"/>
    </source>
</evidence>
<dbReference type="InterPro" id="IPR013786">
    <property type="entry name" value="AcylCoA_DH/ox_N"/>
</dbReference>
<organism evidence="10 11">
    <name type="scientific">Mycobacterium branderi</name>
    <dbReference type="NCBI Taxonomy" id="43348"/>
    <lineage>
        <taxon>Bacteria</taxon>
        <taxon>Bacillati</taxon>
        <taxon>Actinomycetota</taxon>
        <taxon>Actinomycetes</taxon>
        <taxon>Mycobacteriales</taxon>
        <taxon>Mycobacteriaceae</taxon>
        <taxon>Mycobacterium</taxon>
    </lineage>
</organism>
<evidence type="ECO:0000256" key="3">
    <source>
        <dbReference type="ARBA" id="ARBA00022630"/>
    </source>
</evidence>
<evidence type="ECO:0000256" key="1">
    <source>
        <dbReference type="ARBA" id="ARBA00001974"/>
    </source>
</evidence>
<evidence type="ECO:0000313" key="11">
    <source>
        <dbReference type="Proteomes" id="UP000467379"/>
    </source>
</evidence>
<dbReference type="PANTHER" id="PTHR43884">
    <property type="entry name" value="ACYL-COA DEHYDROGENASE"/>
    <property type="match status" value="1"/>
</dbReference>
<dbReference type="Gene3D" id="2.40.110.10">
    <property type="entry name" value="Butyryl-CoA Dehydrogenase, subunit A, domain 2"/>
    <property type="match status" value="1"/>
</dbReference>
<reference evidence="10 11" key="1">
    <citation type="journal article" date="2019" name="Emerg. Microbes Infect.">
        <title>Comprehensive subspecies identification of 175 nontuberculous mycobacteria species based on 7547 genomic profiles.</title>
        <authorList>
            <person name="Matsumoto Y."/>
            <person name="Kinjo T."/>
            <person name="Motooka D."/>
            <person name="Nabeya D."/>
            <person name="Jung N."/>
            <person name="Uechi K."/>
            <person name="Horii T."/>
            <person name="Iida T."/>
            <person name="Fujita J."/>
            <person name="Nakamura S."/>
        </authorList>
    </citation>
    <scope>NUCLEOTIDE SEQUENCE [LARGE SCALE GENOMIC DNA]</scope>
    <source>
        <strain evidence="10 11">JCM 12687</strain>
        <plasmid evidence="10">pJCM12687</plasmid>
    </source>
</reference>
<dbReference type="RefSeq" id="WP_232080411.1">
    <property type="nucleotide sequence ID" value="NZ_AP022607.1"/>
</dbReference>
<dbReference type="CDD" id="cd00567">
    <property type="entry name" value="ACAD"/>
    <property type="match status" value="1"/>
</dbReference>
<keyword evidence="4 6" id="KW-0274">FAD</keyword>
<dbReference type="InterPro" id="IPR037069">
    <property type="entry name" value="AcylCoA_DH/ox_N_sf"/>
</dbReference>
<dbReference type="InterPro" id="IPR006091">
    <property type="entry name" value="Acyl-CoA_Oxase/DH_mid-dom"/>
</dbReference>
<dbReference type="EMBL" id="AP022607">
    <property type="protein sequence ID" value="BBZ14976.1"/>
    <property type="molecule type" value="Genomic_DNA"/>
</dbReference>
<geneLocation type="plasmid" evidence="10 11">
    <name>pJCM12687</name>
</geneLocation>
<dbReference type="Proteomes" id="UP000467379">
    <property type="component" value="Plasmid pJCM12687"/>
</dbReference>
<evidence type="ECO:0000259" key="8">
    <source>
        <dbReference type="Pfam" id="PF02770"/>
    </source>
</evidence>
<gene>
    <name evidence="10" type="primary">acd_5</name>
    <name evidence="10" type="ORF">MBRA_51710</name>
</gene>
<evidence type="ECO:0000256" key="6">
    <source>
        <dbReference type="RuleBase" id="RU362125"/>
    </source>
</evidence>
<evidence type="ECO:0000259" key="7">
    <source>
        <dbReference type="Pfam" id="PF00441"/>
    </source>
</evidence>
<keyword evidence="10" id="KW-0614">Plasmid</keyword>
<proteinExistence type="inferred from homology"/>
<feature type="domain" description="Acyl-CoA dehydrogenase/oxidase C-terminal" evidence="7">
    <location>
        <begin position="216"/>
        <end position="348"/>
    </location>
</feature>
<protein>
    <submittedName>
        <fullName evidence="10">Acyl-CoA dehydrogenase</fullName>
    </submittedName>
</protein>
<keyword evidence="5 6" id="KW-0560">Oxidoreductase</keyword>
<dbReference type="Pfam" id="PF02770">
    <property type="entry name" value="Acyl-CoA_dh_M"/>
    <property type="match status" value="1"/>
</dbReference>
<dbReference type="InterPro" id="IPR036250">
    <property type="entry name" value="AcylCo_DH-like_C"/>
</dbReference>
<feature type="domain" description="Acyl-CoA dehydrogenase/oxidase N-terminal" evidence="9">
    <location>
        <begin position="3"/>
        <end position="103"/>
    </location>
</feature>
<sequence>MQAFVERRSTDTEVRRWMVAGGAGDPDLWAEMAGRFGLQGLLIPEKYGGSGWGFGLVTRMLEQTGAALLVAPYLSCVLSAGALMLSDDDALKSEYLPGIASAEWFGALALAEVPGRCDAESVSAYADVDADGYRVSGVKSQVIDGQYADFYVVSARSGDDTRLFIIDFDAPGITVRPLKPLDQTRPLAQLEFHRTPARPLSDDPHAVDHLQAICGIALAAEQVGGARRCFDMAVEAVKTRAGTAPPGGDSQAIKRKCADTLLAVESARFAVYHGAQMLDEHSGNLCAASAMAQVQCSRVYLDIAAENMQIQRDDGSARMYRAELHFNRAKSSEMLFGEPAVHRERLAALVGI</sequence>
<dbReference type="Pfam" id="PF02771">
    <property type="entry name" value="Acyl-CoA_dh_N"/>
    <property type="match status" value="1"/>
</dbReference>
<dbReference type="Gene3D" id="1.10.540.10">
    <property type="entry name" value="Acyl-CoA dehydrogenase/oxidase, N-terminal domain"/>
    <property type="match status" value="1"/>
</dbReference>
<comment type="similarity">
    <text evidence="2 6">Belongs to the acyl-CoA dehydrogenase family.</text>
</comment>
<comment type="cofactor">
    <cofactor evidence="1 6">
        <name>FAD</name>
        <dbReference type="ChEBI" id="CHEBI:57692"/>
    </cofactor>
</comment>
<accession>A0ABN6BG07</accession>
<dbReference type="InterPro" id="IPR009100">
    <property type="entry name" value="AcylCoA_DH/oxidase_NM_dom_sf"/>
</dbReference>
<evidence type="ECO:0000313" key="10">
    <source>
        <dbReference type="EMBL" id="BBZ14976.1"/>
    </source>
</evidence>
<keyword evidence="11" id="KW-1185">Reference proteome</keyword>
<dbReference type="Pfam" id="PF00441">
    <property type="entry name" value="Acyl-CoA_dh_1"/>
    <property type="match status" value="1"/>
</dbReference>
<evidence type="ECO:0000256" key="5">
    <source>
        <dbReference type="ARBA" id="ARBA00023002"/>
    </source>
</evidence>
<keyword evidence="3 6" id="KW-0285">Flavoprotein</keyword>
<evidence type="ECO:0000256" key="2">
    <source>
        <dbReference type="ARBA" id="ARBA00009347"/>
    </source>
</evidence>
<dbReference type="InterPro" id="IPR046373">
    <property type="entry name" value="Acyl-CoA_Oxase/DH_mid-dom_sf"/>
</dbReference>
<dbReference type="SUPFAM" id="SSF47203">
    <property type="entry name" value="Acyl-CoA dehydrogenase C-terminal domain-like"/>
    <property type="match status" value="1"/>
</dbReference>